<keyword evidence="7" id="KW-1185">Reference proteome</keyword>
<dbReference type="Pfam" id="PF00685">
    <property type="entry name" value="Sulfotransfer_1"/>
    <property type="match status" value="1"/>
</dbReference>
<evidence type="ECO:0000313" key="6">
    <source>
        <dbReference type="EMBL" id="KAK4263636.1"/>
    </source>
</evidence>
<organism evidence="6 7">
    <name type="scientific">Acacia crassicarpa</name>
    <name type="common">northern wattle</name>
    <dbReference type="NCBI Taxonomy" id="499986"/>
    <lineage>
        <taxon>Eukaryota</taxon>
        <taxon>Viridiplantae</taxon>
        <taxon>Streptophyta</taxon>
        <taxon>Embryophyta</taxon>
        <taxon>Tracheophyta</taxon>
        <taxon>Spermatophyta</taxon>
        <taxon>Magnoliopsida</taxon>
        <taxon>eudicotyledons</taxon>
        <taxon>Gunneridae</taxon>
        <taxon>Pentapetalae</taxon>
        <taxon>rosids</taxon>
        <taxon>fabids</taxon>
        <taxon>Fabales</taxon>
        <taxon>Fabaceae</taxon>
        <taxon>Caesalpinioideae</taxon>
        <taxon>mimosoid clade</taxon>
        <taxon>Acacieae</taxon>
        <taxon>Acacia</taxon>
    </lineage>
</organism>
<feature type="region of interest" description="Disordered" evidence="4">
    <location>
        <begin position="1"/>
        <end position="28"/>
    </location>
</feature>
<evidence type="ECO:0000313" key="7">
    <source>
        <dbReference type="Proteomes" id="UP001293593"/>
    </source>
</evidence>
<dbReference type="GO" id="GO:0008146">
    <property type="term" value="F:sulfotransferase activity"/>
    <property type="evidence" value="ECO:0007669"/>
    <property type="project" value="InterPro"/>
</dbReference>
<dbReference type="PANTHER" id="PTHR11783">
    <property type="entry name" value="SULFOTRANSFERASE SULT"/>
    <property type="match status" value="1"/>
</dbReference>
<dbReference type="AlphaFoldDB" id="A0AAE1MKF2"/>
<dbReference type="EMBL" id="JAWXYG010000009">
    <property type="protein sequence ID" value="KAK4263636.1"/>
    <property type="molecule type" value="Genomic_DNA"/>
</dbReference>
<sequence length="336" mass="38724">MAVETSQSSDLTVTRNESKEANENPSQEFQDLIATLPTKLDKFGIELCQYQGFWFAKTRIKGILKCHKQFQARDSDIFLATSPKSGTTWIKALIFVITNRNTHNPTSTIINNNPHAFVPFLEHLLQDENTSNSSSFLSSSLPRILATHIPYVLLPEALKQSRLKMVYLGRNPKDLFVSYWHFMSKVKPESQGCRSLEDSFEEFCQGVSFYGPFWDQMLGYYKESLERPWKILFLTFEELKNDPVRTVKQLAEFIGYGFSQEEENGDVVDNILKLCSFENLSCLEVNRTESSPFGFENKLFFRCGEVGDWKNLLTVDMAKRIDSIIQEKLEKHGLKF</sequence>
<comment type="similarity">
    <text evidence="1 3">Belongs to the sulfotransferase 1 family.</text>
</comment>
<dbReference type="SUPFAM" id="SSF52540">
    <property type="entry name" value="P-loop containing nucleoside triphosphate hydrolases"/>
    <property type="match status" value="1"/>
</dbReference>
<feature type="domain" description="Sulfotransferase" evidence="5">
    <location>
        <begin position="74"/>
        <end position="331"/>
    </location>
</feature>
<dbReference type="Gene3D" id="3.40.50.300">
    <property type="entry name" value="P-loop containing nucleotide triphosphate hydrolases"/>
    <property type="match status" value="1"/>
</dbReference>
<dbReference type="EC" id="2.8.2.-" evidence="3"/>
<reference evidence="6" key="1">
    <citation type="submission" date="2023-10" db="EMBL/GenBank/DDBJ databases">
        <title>Chromosome-level genome of the transformable northern wattle, Acacia crassicarpa.</title>
        <authorList>
            <person name="Massaro I."/>
            <person name="Sinha N.R."/>
            <person name="Poethig S."/>
            <person name="Leichty A.R."/>
        </authorList>
    </citation>
    <scope>NUCLEOTIDE SEQUENCE</scope>
    <source>
        <strain evidence="6">Acra3RX</strain>
        <tissue evidence="6">Leaf</tissue>
    </source>
</reference>
<dbReference type="InterPro" id="IPR000863">
    <property type="entry name" value="Sulfotransferase_dom"/>
</dbReference>
<evidence type="ECO:0000256" key="1">
    <source>
        <dbReference type="ARBA" id="ARBA00005771"/>
    </source>
</evidence>
<dbReference type="Proteomes" id="UP001293593">
    <property type="component" value="Unassembled WGS sequence"/>
</dbReference>
<comment type="caution">
    <text evidence="6">The sequence shown here is derived from an EMBL/GenBank/DDBJ whole genome shotgun (WGS) entry which is preliminary data.</text>
</comment>
<name>A0AAE1MKF2_9FABA</name>
<keyword evidence="2 3" id="KW-0808">Transferase</keyword>
<evidence type="ECO:0000256" key="2">
    <source>
        <dbReference type="ARBA" id="ARBA00022679"/>
    </source>
</evidence>
<gene>
    <name evidence="6" type="ORF">QN277_029024</name>
</gene>
<feature type="compositionally biased region" description="Polar residues" evidence="4">
    <location>
        <begin position="1"/>
        <end position="15"/>
    </location>
</feature>
<evidence type="ECO:0000256" key="4">
    <source>
        <dbReference type="SAM" id="MobiDB-lite"/>
    </source>
</evidence>
<accession>A0AAE1MKF2</accession>
<evidence type="ECO:0000256" key="3">
    <source>
        <dbReference type="RuleBase" id="RU361155"/>
    </source>
</evidence>
<evidence type="ECO:0000259" key="5">
    <source>
        <dbReference type="Pfam" id="PF00685"/>
    </source>
</evidence>
<dbReference type="InterPro" id="IPR027417">
    <property type="entry name" value="P-loop_NTPase"/>
</dbReference>
<proteinExistence type="inferred from homology"/>
<protein>
    <recommendedName>
        <fullName evidence="3">Sulfotransferase</fullName>
        <ecNumber evidence="3">2.8.2.-</ecNumber>
    </recommendedName>
</protein>